<reference evidence="1 2" key="1">
    <citation type="submission" date="2020-12" db="EMBL/GenBank/DDBJ databases">
        <title>Salegentibacter orientalis sp. nov., isolated from costal sediment.</title>
        <authorList>
            <person name="Lian F.-B."/>
        </authorList>
    </citation>
    <scope>NUCLEOTIDE SEQUENCE [LARGE SCALE GENOMIC DNA]</scope>
    <source>
        <strain evidence="1 2">F60176</strain>
    </source>
</reference>
<proteinExistence type="predicted"/>
<evidence type="ECO:0000313" key="2">
    <source>
        <dbReference type="Proteomes" id="UP000635665"/>
    </source>
</evidence>
<dbReference type="RefSeq" id="WP_198638628.1">
    <property type="nucleotide sequence ID" value="NZ_JAEHNY010000007.1"/>
</dbReference>
<evidence type="ECO:0000313" key="1">
    <source>
        <dbReference type="EMBL" id="MBI6120193.1"/>
    </source>
</evidence>
<sequence>MILKRITFSLLILLVISCTKEEETDDLNNKFDFKFTANMTKGNILDLFTFEIIPVSSKEVTKLDFSRKYDSIIFKVEGLYGSFTVFEKNSLSYKWSHSFYLPKQYDATLIGYKQGSIITEKAIPIEVKNEKDFLNVNWNSFSQVSNTGYINLLSNNTLGIFQKLEDSLPLVVLNDYWENIDYYDLVNKKLIENEKETYLYKYMVELYASPQYSYSETQDLKQIYKKHFTVPLEDKKPQHIWLTAKNKIVLFKDEVETGNNFVIDNQIYAQPR</sequence>
<dbReference type="PROSITE" id="PS51257">
    <property type="entry name" value="PROKAR_LIPOPROTEIN"/>
    <property type="match status" value="1"/>
</dbReference>
<name>A0ABS0TGL5_9FLAO</name>
<gene>
    <name evidence="1" type="ORF">I6U50_09185</name>
</gene>
<organism evidence="1 2">
    <name type="scientific">Salegentibacter maritimus</name>
    <dbReference type="NCBI Taxonomy" id="2794347"/>
    <lineage>
        <taxon>Bacteria</taxon>
        <taxon>Pseudomonadati</taxon>
        <taxon>Bacteroidota</taxon>
        <taxon>Flavobacteriia</taxon>
        <taxon>Flavobacteriales</taxon>
        <taxon>Flavobacteriaceae</taxon>
        <taxon>Salegentibacter</taxon>
    </lineage>
</organism>
<keyword evidence="2" id="KW-1185">Reference proteome</keyword>
<dbReference type="EMBL" id="JAEHNY010000007">
    <property type="protein sequence ID" value="MBI6120193.1"/>
    <property type="molecule type" value="Genomic_DNA"/>
</dbReference>
<comment type="caution">
    <text evidence="1">The sequence shown here is derived from an EMBL/GenBank/DDBJ whole genome shotgun (WGS) entry which is preliminary data.</text>
</comment>
<dbReference type="Proteomes" id="UP000635665">
    <property type="component" value="Unassembled WGS sequence"/>
</dbReference>
<evidence type="ECO:0008006" key="3">
    <source>
        <dbReference type="Google" id="ProtNLM"/>
    </source>
</evidence>
<protein>
    <recommendedName>
        <fullName evidence="3">Lipoprotein</fullName>
    </recommendedName>
</protein>
<accession>A0ABS0TGL5</accession>